<keyword evidence="1" id="KW-0812">Transmembrane</keyword>
<keyword evidence="1" id="KW-1133">Transmembrane helix</keyword>
<dbReference type="InterPro" id="IPR046350">
    <property type="entry name" value="Cystatin_sf"/>
</dbReference>
<dbReference type="OrthoDB" id="2242521at2"/>
<sequence>MKRVDQHKNSLVKTILWAILALIFFGSIIIYWQAAAPYHDAQQNAIKLAKRYGKLKKTTDFYLFNRKQTYFTVAGTNRENQAVYVVIAQKSAHINIYQQANGISQQQAEKIVKQDQQPKKIMKTALGKWGKTPVWEVTYLNHQGRLSYALLKFKNGDLVKTIQNL</sequence>
<dbReference type="InterPro" id="IPR041401">
    <property type="entry name" value="TseB-like_dom"/>
</dbReference>
<dbReference type="EMBL" id="AYYX01000037">
    <property type="protein sequence ID" value="KRM87671.1"/>
    <property type="molecule type" value="Genomic_DNA"/>
</dbReference>
<reference evidence="3 4" key="1">
    <citation type="journal article" date="2015" name="Genome Announc.">
        <title>Expanding the biotechnology potential of lactobacilli through comparative genomics of 213 strains and associated genera.</title>
        <authorList>
            <person name="Sun Z."/>
            <person name="Harris H.M."/>
            <person name="McCann A."/>
            <person name="Guo C."/>
            <person name="Argimon S."/>
            <person name="Zhang W."/>
            <person name="Yang X."/>
            <person name="Jeffery I.B."/>
            <person name="Cooney J.C."/>
            <person name="Kagawa T.F."/>
            <person name="Liu W."/>
            <person name="Song Y."/>
            <person name="Salvetti E."/>
            <person name="Wrobel A."/>
            <person name="Rasinkangas P."/>
            <person name="Parkhill J."/>
            <person name="Rea M.C."/>
            <person name="O'Sullivan O."/>
            <person name="Ritari J."/>
            <person name="Douillard F.P."/>
            <person name="Paul Ross R."/>
            <person name="Yang R."/>
            <person name="Briner A.E."/>
            <person name="Felis G.E."/>
            <person name="de Vos W.M."/>
            <person name="Barrangou R."/>
            <person name="Klaenhammer T.R."/>
            <person name="Caufield P.W."/>
            <person name="Cui Y."/>
            <person name="Zhang H."/>
            <person name="O'Toole P.W."/>
        </authorList>
    </citation>
    <scope>NUCLEOTIDE SEQUENCE [LARGE SCALE GENOMIC DNA]</scope>
    <source>
        <strain evidence="3 4">DSM 20605</strain>
    </source>
</reference>
<dbReference type="RefSeq" id="WP_010580006.1">
    <property type="nucleotide sequence ID" value="NZ_AHYZ01000053.1"/>
</dbReference>
<dbReference type="Gene3D" id="3.10.450.40">
    <property type="match status" value="2"/>
</dbReference>
<evidence type="ECO:0000313" key="4">
    <source>
        <dbReference type="Proteomes" id="UP000051576"/>
    </source>
</evidence>
<comment type="caution">
    <text evidence="3">The sequence shown here is derived from an EMBL/GenBank/DDBJ whole genome shotgun (WGS) entry which is preliminary data.</text>
</comment>
<keyword evidence="1" id="KW-0472">Membrane</keyword>
<proteinExistence type="predicted"/>
<feature type="transmembrane region" description="Helical" evidence="1">
    <location>
        <begin position="12"/>
        <end position="32"/>
    </location>
</feature>
<feature type="domain" description="Cell wall elongation regulator TseB-like" evidence="2">
    <location>
        <begin position="45"/>
        <end position="87"/>
    </location>
</feature>
<dbReference type="AlphaFoldDB" id="A0A0R2C7Y3"/>
<evidence type="ECO:0000259" key="2">
    <source>
        <dbReference type="Pfam" id="PF17881"/>
    </source>
</evidence>
<keyword evidence="4" id="KW-1185">Reference proteome</keyword>
<dbReference type="eggNOG" id="COG5353">
    <property type="taxonomic scope" value="Bacteria"/>
</dbReference>
<organism evidence="3 4">
    <name type="scientific">Liquorilactobacillus vini DSM 20605</name>
    <dbReference type="NCBI Taxonomy" id="1133569"/>
    <lineage>
        <taxon>Bacteria</taxon>
        <taxon>Bacillati</taxon>
        <taxon>Bacillota</taxon>
        <taxon>Bacilli</taxon>
        <taxon>Lactobacillales</taxon>
        <taxon>Lactobacillaceae</taxon>
        <taxon>Liquorilactobacillus</taxon>
    </lineage>
</organism>
<dbReference type="STRING" id="1133569.FD21_GL001285"/>
<evidence type="ECO:0000313" key="3">
    <source>
        <dbReference type="EMBL" id="KRM87671.1"/>
    </source>
</evidence>
<accession>A0A0R2C7Y3</accession>
<dbReference type="Proteomes" id="UP000051576">
    <property type="component" value="Unassembled WGS sequence"/>
</dbReference>
<evidence type="ECO:0000256" key="1">
    <source>
        <dbReference type="SAM" id="Phobius"/>
    </source>
</evidence>
<dbReference type="Pfam" id="PF17881">
    <property type="entry name" value="TseB"/>
    <property type="match status" value="1"/>
</dbReference>
<name>A0A0R2C7Y3_9LACO</name>
<protein>
    <recommendedName>
        <fullName evidence="2">Cell wall elongation regulator TseB-like domain-containing protein</fullName>
    </recommendedName>
</protein>
<gene>
    <name evidence="3" type="ORF">FD21_GL001285</name>
</gene>
<dbReference type="PATRIC" id="fig|1133569.4.peg.1418"/>
<dbReference type="SUPFAM" id="SSF54403">
    <property type="entry name" value="Cystatin/monellin"/>
    <property type="match status" value="2"/>
</dbReference>